<protein>
    <submittedName>
        <fullName evidence="2">51bfe573-f752-4772-b0b8-e97992f70932</fullName>
    </submittedName>
</protein>
<reference evidence="2 3" key="1">
    <citation type="submission" date="2018-04" db="EMBL/GenBank/DDBJ databases">
        <authorList>
            <person name="Huttner S."/>
            <person name="Dainat J."/>
        </authorList>
    </citation>
    <scope>NUCLEOTIDE SEQUENCE [LARGE SCALE GENOMIC DNA]</scope>
</reference>
<dbReference type="AlphaFoldDB" id="A0A446BRL2"/>
<dbReference type="EMBL" id="OUUZ01000015">
    <property type="protein sequence ID" value="SPQ25161.1"/>
    <property type="molecule type" value="Genomic_DNA"/>
</dbReference>
<evidence type="ECO:0000313" key="2">
    <source>
        <dbReference type="EMBL" id="SPQ25161.1"/>
    </source>
</evidence>
<feature type="region of interest" description="Disordered" evidence="1">
    <location>
        <begin position="1"/>
        <end position="33"/>
    </location>
</feature>
<accession>A0A446BRL2</accession>
<feature type="region of interest" description="Disordered" evidence="1">
    <location>
        <begin position="252"/>
        <end position="328"/>
    </location>
</feature>
<feature type="compositionally biased region" description="Basic and acidic residues" evidence="1">
    <location>
        <begin position="198"/>
        <end position="211"/>
    </location>
</feature>
<feature type="compositionally biased region" description="Polar residues" evidence="1">
    <location>
        <begin position="171"/>
        <end position="182"/>
    </location>
</feature>
<feature type="compositionally biased region" description="Low complexity" evidence="1">
    <location>
        <begin position="220"/>
        <end position="237"/>
    </location>
</feature>
<sequence>MPENLQDNGADAGANDGSNSIGGYRQDGPAAKDVAHRVYRAEATTSDPRVTPALIAVHGPGATVNVNNTIYQRGEPAALAQQWRSPGDNTEFDDWEADHIPPRGVLAPAPSPERVSADKDENSTASVNTSIDPNLLAMLKKISKDLSSYRKDQEAKNTAMADRIAALESKLQSNNEQANANRAPSKDDGWQKEVNQLVDKEVAAARSKQDSADPASIFKPASPAPTTTATPAATATPVRQFSLFADLETLKRTAQSVTQPPGPPWPAQPDSRKRGFLQAAGGDEGPSPAPKRSAAGPKQQVTGEDPGKEKGKAGATGSGVSLFGTPLK</sequence>
<evidence type="ECO:0000256" key="1">
    <source>
        <dbReference type="SAM" id="MobiDB-lite"/>
    </source>
</evidence>
<name>A0A446BRL2_9PEZI</name>
<feature type="region of interest" description="Disordered" evidence="1">
    <location>
        <begin position="171"/>
        <end position="238"/>
    </location>
</feature>
<gene>
    <name evidence="2" type="ORF">TT172_LOCUS7580</name>
</gene>
<feature type="region of interest" description="Disordered" evidence="1">
    <location>
        <begin position="77"/>
        <end position="129"/>
    </location>
</feature>
<dbReference type="Proteomes" id="UP000289323">
    <property type="component" value="Unassembled WGS sequence"/>
</dbReference>
<evidence type="ECO:0000313" key="3">
    <source>
        <dbReference type="Proteomes" id="UP000289323"/>
    </source>
</evidence>
<organism evidence="2 3">
    <name type="scientific">Thermothielavioides terrestris</name>
    <dbReference type="NCBI Taxonomy" id="2587410"/>
    <lineage>
        <taxon>Eukaryota</taxon>
        <taxon>Fungi</taxon>
        <taxon>Dikarya</taxon>
        <taxon>Ascomycota</taxon>
        <taxon>Pezizomycotina</taxon>
        <taxon>Sordariomycetes</taxon>
        <taxon>Sordariomycetidae</taxon>
        <taxon>Sordariales</taxon>
        <taxon>Chaetomiaceae</taxon>
        <taxon>Thermothielavioides</taxon>
    </lineage>
</organism>
<proteinExistence type="predicted"/>